<proteinExistence type="predicted"/>
<protein>
    <recommendedName>
        <fullName evidence="1">DUF7587 domain-containing protein</fullName>
    </recommendedName>
</protein>
<comment type="caution">
    <text evidence="2">The sequence shown here is derived from an EMBL/GenBank/DDBJ whole genome shotgun (WGS) entry which is preliminary data.</text>
</comment>
<feature type="domain" description="DUF7587" evidence="1">
    <location>
        <begin position="23"/>
        <end position="171"/>
    </location>
</feature>
<gene>
    <name evidence="2" type="ORF">IMSHALPRED_001994</name>
</gene>
<reference evidence="2" key="1">
    <citation type="submission" date="2021-03" db="EMBL/GenBank/DDBJ databases">
        <authorList>
            <person name="Tagirdzhanova G."/>
        </authorList>
    </citation>
    <scope>NUCLEOTIDE SEQUENCE</scope>
</reference>
<organism evidence="2 3">
    <name type="scientific">Imshaugia aleurites</name>
    <dbReference type="NCBI Taxonomy" id="172621"/>
    <lineage>
        <taxon>Eukaryota</taxon>
        <taxon>Fungi</taxon>
        <taxon>Dikarya</taxon>
        <taxon>Ascomycota</taxon>
        <taxon>Pezizomycotina</taxon>
        <taxon>Lecanoromycetes</taxon>
        <taxon>OSLEUM clade</taxon>
        <taxon>Lecanoromycetidae</taxon>
        <taxon>Lecanorales</taxon>
        <taxon>Lecanorineae</taxon>
        <taxon>Parmeliaceae</taxon>
        <taxon>Imshaugia</taxon>
    </lineage>
</organism>
<dbReference type="Pfam" id="PF24494">
    <property type="entry name" value="DUF7587"/>
    <property type="match status" value="1"/>
</dbReference>
<dbReference type="AlphaFoldDB" id="A0A8H3PGJ5"/>
<evidence type="ECO:0000259" key="1">
    <source>
        <dbReference type="Pfam" id="PF24494"/>
    </source>
</evidence>
<accession>A0A8H3PGJ5</accession>
<dbReference type="InterPro" id="IPR056009">
    <property type="entry name" value="DUF7587"/>
</dbReference>
<evidence type="ECO:0000313" key="2">
    <source>
        <dbReference type="EMBL" id="CAF9940352.1"/>
    </source>
</evidence>
<name>A0A8H3PGJ5_9LECA</name>
<dbReference type="OrthoDB" id="4152607at2759"/>
<dbReference type="Proteomes" id="UP000664534">
    <property type="component" value="Unassembled WGS sequence"/>
</dbReference>
<sequence length="442" mass="49179">MSSQHSQPQPASLANLEQASRDIPRYLYRVYSVKLTDSNGYNSNSGFRSAAVQNHDCHPSLAAMPYDVAKANLRKHLAWTNFSNSEFISWTSSLLWALQFAVRKTKYSAEHELRLCVLDTSRFNTSTFFPLTLLIREFRLSASSDVVHEYHSTTYLAHGSLNVRNCSSTVSLACLRDNGLFDLISTLDDESYKQKLFSRVEYLRRTIVSAINPLFQAMCQDAFQVASSFGREWWMPMMLAFLALRGLPLDPEVLVRFIRELAEPRRDFLNPLPPYVDNYIDAPELANFTQMMYWCFADMQKIRLRENDGLGHLDAGIHGLGIAPDEVADTGSDASGTTLAGDSSPSTIRMTATRDARQITAVVVLQTSSGTSKVTVNVLGMSEWRSDLPTVTVVGEENEIRLSADSISSSTIASGSGRHIAVIVRFSKDESGEGGIETEELI</sequence>
<keyword evidence="3" id="KW-1185">Reference proteome</keyword>
<evidence type="ECO:0000313" key="3">
    <source>
        <dbReference type="Proteomes" id="UP000664534"/>
    </source>
</evidence>
<dbReference type="EMBL" id="CAJPDT010000130">
    <property type="protein sequence ID" value="CAF9940352.1"/>
    <property type="molecule type" value="Genomic_DNA"/>
</dbReference>